<comment type="catalytic activity">
    <reaction evidence="7">
        <text>L-threonylcarbamoyladenylate + adenosine(37) in tRNA = N(6)-L-threonylcarbamoyladenosine(37) in tRNA + AMP + H(+)</text>
        <dbReference type="Rhea" id="RHEA:37059"/>
        <dbReference type="Rhea" id="RHEA-COMP:10162"/>
        <dbReference type="Rhea" id="RHEA-COMP:10163"/>
        <dbReference type="ChEBI" id="CHEBI:15378"/>
        <dbReference type="ChEBI" id="CHEBI:73682"/>
        <dbReference type="ChEBI" id="CHEBI:74411"/>
        <dbReference type="ChEBI" id="CHEBI:74418"/>
        <dbReference type="ChEBI" id="CHEBI:456215"/>
        <dbReference type="EC" id="2.3.1.234"/>
    </reaction>
</comment>
<keyword evidence="3" id="KW-0819">tRNA processing</keyword>
<dbReference type="NCBIfam" id="TIGR00329">
    <property type="entry name" value="gcp_kae1"/>
    <property type="match status" value="1"/>
</dbReference>
<keyword evidence="2" id="KW-0808">Transferase</keyword>
<protein>
    <recommendedName>
        <fullName evidence="1">N(6)-L-threonylcarbamoyladenine synthase</fullName>
        <ecNumber evidence="1">2.3.1.234</ecNumber>
    </recommendedName>
</protein>
<keyword evidence="6" id="KW-0012">Acyltransferase</keyword>
<evidence type="ECO:0000313" key="9">
    <source>
        <dbReference type="EMBL" id="XCC45315.1"/>
    </source>
</evidence>
<accession>A0AAU7ZYU1</accession>
<evidence type="ECO:0000256" key="1">
    <source>
        <dbReference type="ARBA" id="ARBA00012156"/>
    </source>
</evidence>
<organism evidence="9">
    <name type="scientific">Candidatus Shikimatogenerans sp. Ttur</name>
    <dbReference type="NCBI Taxonomy" id="3158569"/>
    <lineage>
        <taxon>Bacteria</taxon>
        <taxon>Pseudomonadati</taxon>
        <taxon>Bacteroidota</taxon>
        <taxon>Flavobacteriia</taxon>
        <taxon>Flavobacteriales</taxon>
        <taxon>Candidatus Shikimatogenerans</taxon>
    </lineage>
</organism>
<dbReference type="GO" id="GO:0046872">
    <property type="term" value="F:metal ion binding"/>
    <property type="evidence" value="ECO:0007669"/>
    <property type="project" value="UniProtKB-KW"/>
</dbReference>
<gene>
    <name evidence="9" type="primary">tsaD</name>
    <name evidence="9" type="ORF">ABUS76_00030</name>
</gene>
<evidence type="ECO:0000256" key="3">
    <source>
        <dbReference type="ARBA" id="ARBA00022694"/>
    </source>
</evidence>
<feature type="domain" description="Gcp-like" evidence="8">
    <location>
        <begin position="26"/>
        <end position="274"/>
    </location>
</feature>
<dbReference type="PANTHER" id="PTHR11735:SF6">
    <property type="entry name" value="TRNA N6-ADENOSINE THREONYLCARBAMOYLTRANSFERASE, MITOCHONDRIAL"/>
    <property type="match status" value="1"/>
</dbReference>
<evidence type="ECO:0000256" key="7">
    <source>
        <dbReference type="ARBA" id="ARBA00048117"/>
    </source>
</evidence>
<evidence type="ECO:0000256" key="6">
    <source>
        <dbReference type="ARBA" id="ARBA00023315"/>
    </source>
</evidence>
<dbReference type="PRINTS" id="PR00789">
    <property type="entry name" value="OSIALOPTASE"/>
</dbReference>
<evidence type="ECO:0000256" key="5">
    <source>
        <dbReference type="ARBA" id="ARBA00023004"/>
    </source>
</evidence>
<dbReference type="EMBL" id="CP158689">
    <property type="protein sequence ID" value="XCC45315.1"/>
    <property type="molecule type" value="Genomic_DNA"/>
</dbReference>
<keyword evidence="4" id="KW-0479">Metal-binding</keyword>
<name>A0AAU7ZYU1_9FLAO</name>
<dbReference type="EC" id="2.3.1.234" evidence="1"/>
<dbReference type="GO" id="GO:0061711">
    <property type="term" value="F:tRNA N(6)-L-threonylcarbamoyladenine synthase activity"/>
    <property type="evidence" value="ECO:0007669"/>
    <property type="project" value="UniProtKB-EC"/>
</dbReference>
<proteinExistence type="predicted"/>
<dbReference type="Gene3D" id="3.30.420.40">
    <property type="match status" value="2"/>
</dbReference>
<dbReference type="AlphaFoldDB" id="A0AAU7ZYU1"/>
<sequence>MYICGIDTSFDDTSISIINNNKIILNKIITYDFSFYKGVIPNKISNYHKKNIYNIFINNLKKKKINLFKIDLIAVTYGPGLFNSLLIGINFSKILSIIINKPIYKINHLHAHILSFFIKNSYINKNKIKFPFISLLISGGNTYLSIIYNFFKIKVYGKTLDNPIGEIYDKIANLLNIKYPGGKKIDKFSKKGKNIFKIKIPIIKGYNFSFSGIYTFFKKKIFKNKYNINDICLSFQNIIFKILFNKIYKLYKKKKINNISIVGGVSSNKYIINKFIKYSKLYK</sequence>
<reference evidence="9" key="1">
    <citation type="submission" date="2024-06" db="EMBL/GenBank/DDBJ databases">
        <title>Diversity, functionality, and evolutionary history of bacterial symbionts in false click beetles (Coleoptera, Throscidae).</title>
        <authorList>
            <person name="Wierz J.C."/>
            <person name="Malm H."/>
            <person name="Kaltenpoth M."/>
            <person name="Engl T."/>
        </authorList>
    </citation>
    <scope>NUCLEOTIDE SEQUENCE</scope>
    <source>
        <strain evidence="9">Ttur</strain>
    </source>
</reference>
<evidence type="ECO:0000256" key="4">
    <source>
        <dbReference type="ARBA" id="ARBA00022723"/>
    </source>
</evidence>
<dbReference type="PANTHER" id="PTHR11735">
    <property type="entry name" value="TRNA N6-ADENOSINE THREONYLCARBAMOYLTRANSFERASE"/>
    <property type="match status" value="1"/>
</dbReference>
<dbReference type="InterPro" id="IPR017861">
    <property type="entry name" value="KAE1/TsaD"/>
</dbReference>
<dbReference type="SUPFAM" id="SSF53067">
    <property type="entry name" value="Actin-like ATPase domain"/>
    <property type="match status" value="1"/>
</dbReference>
<dbReference type="GO" id="GO:0008033">
    <property type="term" value="P:tRNA processing"/>
    <property type="evidence" value="ECO:0007669"/>
    <property type="project" value="UniProtKB-KW"/>
</dbReference>
<dbReference type="InterPro" id="IPR000905">
    <property type="entry name" value="Gcp-like_dom"/>
</dbReference>
<dbReference type="Pfam" id="PF00814">
    <property type="entry name" value="TsaD"/>
    <property type="match status" value="1"/>
</dbReference>
<dbReference type="InterPro" id="IPR043129">
    <property type="entry name" value="ATPase_NBD"/>
</dbReference>
<keyword evidence="5" id="KW-0408">Iron</keyword>
<evidence type="ECO:0000256" key="2">
    <source>
        <dbReference type="ARBA" id="ARBA00022679"/>
    </source>
</evidence>
<evidence type="ECO:0000259" key="8">
    <source>
        <dbReference type="Pfam" id="PF00814"/>
    </source>
</evidence>